<dbReference type="InterPro" id="IPR010432">
    <property type="entry name" value="RDD"/>
</dbReference>
<dbReference type="Proteomes" id="UP000027866">
    <property type="component" value="Unassembled WGS sequence"/>
</dbReference>
<feature type="transmembrane region" description="Helical" evidence="6">
    <location>
        <begin position="12"/>
        <end position="37"/>
    </location>
</feature>
<keyword evidence="4 6" id="KW-1133">Transmembrane helix</keyword>
<sequence length="154" mass="16485">MGDNSTMDYAGFWIRVLAYLIDAVILSVVGMLLALLSGGAIIDIEAQETLGITDFLGLIIGLAYFIGFEASEMQATPGKKALGLIVTDMQGQRISYARAAGRYFGKILSGLILLIGYIMVAFTEKKQGLHDLLASTLVVKGQPGMVGYDPSVFE</sequence>
<dbReference type="Pfam" id="PF06271">
    <property type="entry name" value="RDD"/>
    <property type="match status" value="1"/>
</dbReference>
<organism evidence="8 9">
    <name type="scientific">Erythrobacter litoralis</name>
    <dbReference type="NCBI Taxonomy" id="39960"/>
    <lineage>
        <taxon>Bacteria</taxon>
        <taxon>Pseudomonadati</taxon>
        <taxon>Pseudomonadota</taxon>
        <taxon>Alphaproteobacteria</taxon>
        <taxon>Sphingomonadales</taxon>
        <taxon>Erythrobacteraceae</taxon>
        <taxon>Erythrobacter/Porphyrobacter group</taxon>
        <taxon>Erythrobacter</taxon>
    </lineage>
</organism>
<evidence type="ECO:0000256" key="2">
    <source>
        <dbReference type="ARBA" id="ARBA00022475"/>
    </source>
</evidence>
<evidence type="ECO:0000256" key="5">
    <source>
        <dbReference type="ARBA" id="ARBA00023136"/>
    </source>
</evidence>
<feature type="transmembrane region" description="Helical" evidence="6">
    <location>
        <begin position="49"/>
        <end position="67"/>
    </location>
</feature>
<evidence type="ECO:0000256" key="4">
    <source>
        <dbReference type="ARBA" id="ARBA00022989"/>
    </source>
</evidence>
<gene>
    <name evidence="8" type="ORF">EH32_13020</name>
</gene>
<proteinExistence type="predicted"/>
<accession>A0A074MK39</accession>
<keyword evidence="5 6" id="KW-0472">Membrane</keyword>
<dbReference type="RefSeq" id="WP_034904057.1">
    <property type="nucleotide sequence ID" value="NZ_CP017057.1"/>
</dbReference>
<evidence type="ECO:0000313" key="9">
    <source>
        <dbReference type="Proteomes" id="UP000027866"/>
    </source>
</evidence>
<name>A0A074MK39_9SPHN</name>
<evidence type="ECO:0000256" key="3">
    <source>
        <dbReference type="ARBA" id="ARBA00022692"/>
    </source>
</evidence>
<evidence type="ECO:0000259" key="7">
    <source>
        <dbReference type="Pfam" id="PF06271"/>
    </source>
</evidence>
<dbReference type="InterPro" id="IPR051791">
    <property type="entry name" value="Pra-immunoreactive"/>
</dbReference>
<dbReference type="EMBL" id="JMIX01000007">
    <property type="protein sequence ID" value="KEO93140.1"/>
    <property type="molecule type" value="Genomic_DNA"/>
</dbReference>
<keyword evidence="2" id="KW-1003">Cell membrane</keyword>
<dbReference type="PANTHER" id="PTHR36115:SF9">
    <property type="entry name" value="LMO1584 PROTEIN"/>
    <property type="match status" value="1"/>
</dbReference>
<dbReference type="AlphaFoldDB" id="A0A074MK39"/>
<evidence type="ECO:0000256" key="1">
    <source>
        <dbReference type="ARBA" id="ARBA00004651"/>
    </source>
</evidence>
<keyword evidence="9" id="KW-1185">Reference proteome</keyword>
<reference evidence="8 9" key="1">
    <citation type="submission" date="2014-04" db="EMBL/GenBank/DDBJ databases">
        <title>A comprehensive comparison of genomes of Erythrobacter spp. Strains.</title>
        <authorList>
            <person name="Zheng Q."/>
        </authorList>
    </citation>
    <scope>NUCLEOTIDE SEQUENCE [LARGE SCALE GENOMIC DNA]</scope>
    <source>
        <strain evidence="8 9">DSM 8509</strain>
    </source>
</reference>
<comment type="caution">
    <text evidence="8">The sequence shown here is derived from an EMBL/GenBank/DDBJ whole genome shotgun (WGS) entry which is preliminary data.</text>
</comment>
<evidence type="ECO:0000313" key="8">
    <source>
        <dbReference type="EMBL" id="KEO93140.1"/>
    </source>
</evidence>
<feature type="domain" description="RDD" evidence="7">
    <location>
        <begin position="9"/>
        <end position="134"/>
    </location>
</feature>
<feature type="transmembrane region" description="Helical" evidence="6">
    <location>
        <begin position="103"/>
        <end position="122"/>
    </location>
</feature>
<protein>
    <recommendedName>
        <fullName evidence="7">RDD domain-containing protein</fullName>
    </recommendedName>
</protein>
<keyword evidence="3 6" id="KW-0812">Transmembrane</keyword>
<dbReference type="GO" id="GO:0005886">
    <property type="term" value="C:plasma membrane"/>
    <property type="evidence" value="ECO:0007669"/>
    <property type="project" value="UniProtKB-SubCell"/>
</dbReference>
<comment type="subcellular location">
    <subcellularLocation>
        <location evidence="1">Cell membrane</location>
        <topology evidence="1">Multi-pass membrane protein</topology>
    </subcellularLocation>
</comment>
<dbReference type="PANTHER" id="PTHR36115">
    <property type="entry name" value="PROLINE-RICH ANTIGEN HOMOLOG-RELATED"/>
    <property type="match status" value="1"/>
</dbReference>
<evidence type="ECO:0000256" key="6">
    <source>
        <dbReference type="SAM" id="Phobius"/>
    </source>
</evidence>